<evidence type="ECO:0000313" key="1">
    <source>
        <dbReference type="EMBL" id="MPM57234.1"/>
    </source>
</evidence>
<organism evidence="1">
    <name type="scientific">bioreactor metagenome</name>
    <dbReference type="NCBI Taxonomy" id="1076179"/>
    <lineage>
        <taxon>unclassified sequences</taxon>
        <taxon>metagenomes</taxon>
        <taxon>ecological metagenomes</taxon>
    </lineage>
</organism>
<sequence>MKCKSVISAILIYFGFACQISAQAVNSNFIPVEFNKLVHDFGDIQLNSGKHTYTFTFKNISKEPVLIQTVISSCGCTSPVWTKNPIKPGSSGKIEVTYLNDQGPYPFDKSLTVYITNSNKPIVLRIKGVVHDKPKSVKQLFPESIGAAGFRKLNFNIGQIAQGSSKVDITEVANLSSRPASIGFTNITPGLKISVTPQKVAPGKTAEVRVEIDTKGSKNWGQTIYSAEITVDGQVQKGKKLIIEASIRDNFAALSKEQIDNAPLPMATFSTYDFDFKKKGEKIICDFEIKNLGRRDLLIYKVDYSEKGISAKYPSTIKPGANGKISVVVDPTGDVGEKAYILTLITNSPARPAMNLVLSGIIK</sequence>
<dbReference type="Gene3D" id="2.60.40.10">
    <property type="entry name" value="Immunoglobulins"/>
    <property type="match status" value="3"/>
</dbReference>
<proteinExistence type="predicted"/>
<dbReference type="PANTHER" id="PTHR37833:SF1">
    <property type="entry name" value="SIGNAL PEPTIDE PROTEIN"/>
    <property type="match status" value="1"/>
</dbReference>
<accession>A0A645B683</accession>
<dbReference type="InterPro" id="IPR011467">
    <property type="entry name" value="DUF1573"/>
</dbReference>
<protein>
    <recommendedName>
        <fullName evidence="2">DUF1573 domain-containing protein</fullName>
    </recommendedName>
</protein>
<dbReference type="AlphaFoldDB" id="A0A645B683"/>
<name>A0A645B683_9ZZZZ</name>
<dbReference type="Pfam" id="PF07610">
    <property type="entry name" value="DUF1573"/>
    <property type="match status" value="2"/>
</dbReference>
<dbReference type="InterPro" id="IPR013783">
    <property type="entry name" value="Ig-like_fold"/>
</dbReference>
<gene>
    <name evidence="1" type="ORF">SDC9_104056</name>
</gene>
<comment type="caution">
    <text evidence="1">The sequence shown here is derived from an EMBL/GenBank/DDBJ whole genome shotgun (WGS) entry which is preliminary data.</text>
</comment>
<reference evidence="1" key="1">
    <citation type="submission" date="2019-08" db="EMBL/GenBank/DDBJ databases">
        <authorList>
            <person name="Kucharzyk K."/>
            <person name="Murdoch R.W."/>
            <person name="Higgins S."/>
            <person name="Loffler F."/>
        </authorList>
    </citation>
    <scope>NUCLEOTIDE SEQUENCE</scope>
</reference>
<dbReference type="PROSITE" id="PS51257">
    <property type="entry name" value="PROKAR_LIPOPROTEIN"/>
    <property type="match status" value="1"/>
</dbReference>
<evidence type="ECO:0008006" key="2">
    <source>
        <dbReference type="Google" id="ProtNLM"/>
    </source>
</evidence>
<dbReference type="PANTHER" id="PTHR37833">
    <property type="entry name" value="LIPOPROTEIN-RELATED"/>
    <property type="match status" value="1"/>
</dbReference>
<dbReference type="EMBL" id="VSSQ01016160">
    <property type="protein sequence ID" value="MPM57234.1"/>
    <property type="molecule type" value="Genomic_DNA"/>
</dbReference>